<organism evidence="6">
    <name type="scientific">invertebrate metagenome</name>
    <dbReference type="NCBI Taxonomy" id="1711999"/>
    <lineage>
        <taxon>unclassified sequences</taxon>
        <taxon>metagenomes</taxon>
        <taxon>organismal metagenomes</taxon>
    </lineage>
</organism>
<dbReference type="SUPFAM" id="SSF111369">
    <property type="entry name" value="HlyD-like secretion proteins"/>
    <property type="match status" value="2"/>
</dbReference>
<feature type="coiled-coil region" evidence="1">
    <location>
        <begin position="114"/>
        <end position="179"/>
    </location>
</feature>
<evidence type="ECO:0000256" key="2">
    <source>
        <dbReference type="SAM" id="MobiDB-lite"/>
    </source>
</evidence>
<protein>
    <submittedName>
        <fullName evidence="6">Multidrug export protein EmrA</fullName>
    </submittedName>
</protein>
<sequence>MNVSVSKKTGILMIIIGICLIIAGAWWWLSGRYHQSTDNAYIQADKITVSSKLAGFLESGWIDDNQWVKAGTELARIDESDYRNNVRKARASVDAGRAEVNTIDAQVILQQSLIRQAEAAIDADELKLKQTADDVSRYQRLSSQGYSSERELESAQVAYAAAKAELIQAKAALSSQKETLGVLESQRQQAVANVLAEKASLAKADDDLRHVVIQAPETGIVAQRLAKNGEFVGAGTPLFSLVDMSEVWVVANFKETQIHGMKVGQPVSMEVDGYPGQTIRGYIDSFSPGSGAEFSILPPQNASGNFTKIVQRIPVKILIPDDQPLNGKLRPGMSVEVSIDTRDDVLQKLPQAGYNNSGLKNSGSGNTELTSAVLR</sequence>
<evidence type="ECO:0000256" key="1">
    <source>
        <dbReference type="SAM" id="Coils"/>
    </source>
</evidence>
<keyword evidence="3" id="KW-0812">Transmembrane</keyword>
<gene>
    <name evidence="6" type="primary">emrA</name>
    <name evidence="6" type="ORF">CI610_03232</name>
</gene>
<evidence type="ECO:0000259" key="5">
    <source>
        <dbReference type="Pfam" id="PF25954"/>
    </source>
</evidence>
<dbReference type="InterPro" id="IPR058792">
    <property type="entry name" value="Beta-barrel_RND_2"/>
</dbReference>
<keyword evidence="1" id="KW-0175">Coiled coil</keyword>
<dbReference type="EMBL" id="NSIT01000353">
    <property type="protein sequence ID" value="PJE77837.1"/>
    <property type="molecule type" value="Genomic_DNA"/>
</dbReference>
<dbReference type="InterPro" id="IPR050739">
    <property type="entry name" value="MFP"/>
</dbReference>
<dbReference type="PANTHER" id="PTHR30386:SF24">
    <property type="entry name" value="MULTIDRUG RESISTANCE EFFLUX PUMP"/>
    <property type="match status" value="1"/>
</dbReference>
<comment type="caution">
    <text evidence="6">The sequence shown here is derived from an EMBL/GenBank/DDBJ whole genome shotgun (WGS) entry which is preliminary data.</text>
</comment>
<feature type="compositionally biased region" description="Low complexity" evidence="2">
    <location>
        <begin position="353"/>
        <end position="366"/>
    </location>
</feature>
<feature type="region of interest" description="Disordered" evidence="2">
    <location>
        <begin position="351"/>
        <end position="375"/>
    </location>
</feature>
<feature type="domain" description="CusB-like beta-barrel" evidence="5">
    <location>
        <begin position="246"/>
        <end position="288"/>
    </location>
</feature>
<dbReference type="Gene3D" id="2.40.30.170">
    <property type="match status" value="1"/>
</dbReference>
<feature type="transmembrane region" description="Helical" evidence="3">
    <location>
        <begin position="12"/>
        <end position="29"/>
    </location>
</feature>
<evidence type="ECO:0000256" key="3">
    <source>
        <dbReference type="SAM" id="Phobius"/>
    </source>
</evidence>
<dbReference type="InterPro" id="IPR058625">
    <property type="entry name" value="MdtA-like_BSH"/>
</dbReference>
<feature type="domain" description="Multidrug resistance protein MdtA-like barrel-sandwich hybrid" evidence="4">
    <location>
        <begin position="46"/>
        <end position="242"/>
    </location>
</feature>
<evidence type="ECO:0000313" key="6">
    <source>
        <dbReference type="EMBL" id="PJE77837.1"/>
    </source>
</evidence>
<keyword evidence="3" id="KW-1133">Transmembrane helix</keyword>
<dbReference type="AlphaFoldDB" id="A0A2H9T3S1"/>
<dbReference type="Pfam" id="PF25917">
    <property type="entry name" value="BSH_RND"/>
    <property type="match status" value="1"/>
</dbReference>
<dbReference type="Gene3D" id="1.10.287.470">
    <property type="entry name" value="Helix hairpin bin"/>
    <property type="match status" value="1"/>
</dbReference>
<dbReference type="GO" id="GO:0055085">
    <property type="term" value="P:transmembrane transport"/>
    <property type="evidence" value="ECO:0007669"/>
    <property type="project" value="InterPro"/>
</dbReference>
<dbReference type="PANTHER" id="PTHR30386">
    <property type="entry name" value="MEMBRANE FUSION SUBUNIT OF EMRAB-TOLC MULTIDRUG EFFLUX PUMP"/>
    <property type="match status" value="1"/>
</dbReference>
<accession>A0A2H9T3S1</accession>
<keyword evidence="3" id="KW-0472">Membrane</keyword>
<dbReference type="Pfam" id="PF25954">
    <property type="entry name" value="Beta-barrel_RND_2"/>
    <property type="match status" value="1"/>
</dbReference>
<name>A0A2H9T3S1_9ZZZZ</name>
<evidence type="ECO:0000259" key="4">
    <source>
        <dbReference type="Pfam" id="PF25917"/>
    </source>
</evidence>
<reference evidence="6" key="1">
    <citation type="journal article" date="2017" name="Appl. Environ. Microbiol.">
        <title>Molecular characterization of an Endozoicomonas-like organism causing infection in king scallop Pecten maximus L.</title>
        <authorList>
            <person name="Cano I."/>
            <person name="van Aerle R."/>
            <person name="Ross S."/>
            <person name="Verner-Jeffreys D.W."/>
            <person name="Paley R.K."/>
            <person name="Rimmer G."/>
            <person name="Ryder D."/>
            <person name="Hooper P."/>
            <person name="Stone D."/>
            <person name="Feist S.W."/>
        </authorList>
    </citation>
    <scope>NUCLEOTIDE SEQUENCE</scope>
</reference>
<proteinExistence type="predicted"/>